<dbReference type="NCBIfam" id="NF003802">
    <property type="entry name" value="PRK05388.1"/>
    <property type="match status" value="1"/>
</dbReference>
<evidence type="ECO:0000256" key="6">
    <source>
        <dbReference type="ARBA" id="ARBA00022813"/>
    </source>
</evidence>
<dbReference type="InterPro" id="IPR002813">
    <property type="entry name" value="Arg_biosynth_ArgJ"/>
</dbReference>
<evidence type="ECO:0000256" key="1">
    <source>
        <dbReference type="ARBA" id="ARBA00006774"/>
    </source>
</evidence>
<reference evidence="11 12" key="1">
    <citation type="submission" date="2018-08" db="EMBL/GenBank/DDBJ databases">
        <title>A genome reference for cultivated species of the human gut microbiota.</title>
        <authorList>
            <person name="Zou Y."/>
            <person name="Xue W."/>
            <person name="Luo G."/>
        </authorList>
    </citation>
    <scope>NUCLEOTIDE SEQUENCE [LARGE SCALE GENOMIC DNA]</scope>
    <source>
        <strain evidence="11 12">AF22-21</strain>
    </source>
</reference>
<evidence type="ECO:0000256" key="4">
    <source>
        <dbReference type="ARBA" id="ARBA00022605"/>
    </source>
</evidence>
<protein>
    <recommendedName>
        <fullName evidence="10">Arginine biosynthesis bifunctional protein ArgJ</fullName>
    </recommendedName>
    <domain>
        <recommendedName>
            <fullName evidence="10">Glutamate N-acetyltransferase</fullName>
            <ecNumber evidence="10">2.3.1.35</ecNumber>
        </recommendedName>
        <alternativeName>
            <fullName evidence="10">Ornithine acetyltransferase</fullName>
            <shortName evidence="10">OATase</shortName>
        </alternativeName>
        <alternativeName>
            <fullName evidence="10">Ornithine transacetylase</fullName>
        </alternativeName>
    </domain>
    <domain>
        <recommendedName>
            <fullName evidence="10">Amino-acid acetyltransferase</fullName>
            <ecNumber evidence="10">2.3.1.1</ecNumber>
        </recommendedName>
        <alternativeName>
            <fullName evidence="10">N-acetylglutamate synthase</fullName>
            <shortName evidence="10">AGSase</shortName>
        </alternativeName>
    </domain>
    <component>
        <recommendedName>
            <fullName evidence="10">Arginine biosynthesis bifunctional protein ArgJ alpha chain</fullName>
        </recommendedName>
    </component>
    <component>
        <recommendedName>
            <fullName evidence="10">Arginine biosynthesis bifunctional protein ArgJ beta chain</fullName>
        </recommendedName>
    </component>
</protein>
<feature type="site" description="Involved in the stabilization of negative charge on the oxyanion by the formation of the oxyanion hole" evidence="10">
    <location>
        <position position="124"/>
    </location>
</feature>
<dbReference type="FunFam" id="3.60.70.12:FF:000001">
    <property type="entry name" value="Arginine biosynthesis bifunctional protein ArgJ, chloroplastic"/>
    <property type="match status" value="1"/>
</dbReference>
<dbReference type="GO" id="GO:0004042">
    <property type="term" value="F:L-glutamate N-acetyltransferase activity"/>
    <property type="evidence" value="ECO:0007669"/>
    <property type="project" value="UniProtKB-UniRule"/>
</dbReference>
<feature type="binding site" evidence="10">
    <location>
        <position position="197"/>
    </location>
    <ligand>
        <name>substrate</name>
    </ligand>
</feature>
<dbReference type="NCBIfam" id="TIGR00120">
    <property type="entry name" value="ArgJ"/>
    <property type="match status" value="1"/>
</dbReference>
<dbReference type="InterPro" id="IPR016117">
    <property type="entry name" value="ArgJ-like_dom_sf"/>
</dbReference>
<feature type="binding site" evidence="10">
    <location>
        <position position="160"/>
    </location>
    <ligand>
        <name>substrate</name>
    </ligand>
</feature>
<name>A0A3R5WL20_9FIRM</name>
<dbReference type="GO" id="GO:0005737">
    <property type="term" value="C:cytoplasm"/>
    <property type="evidence" value="ECO:0007669"/>
    <property type="project" value="UniProtKB-SubCell"/>
</dbReference>
<feature type="binding site" evidence="10">
    <location>
        <position position="283"/>
    </location>
    <ligand>
        <name>substrate</name>
    </ligand>
</feature>
<dbReference type="GO" id="GO:0006592">
    <property type="term" value="P:ornithine biosynthetic process"/>
    <property type="evidence" value="ECO:0007669"/>
    <property type="project" value="TreeGrafter"/>
</dbReference>
<dbReference type="PANTHER" id="PTHR23100:SF0">
    <property type="entry name" value="ARGININE BIOSYNTHESIS BIFUNCTIONAL PROTEIN ARGJ, MITOCHONDRIAL"/>
    <property type="match status" value="1"/>
</dbReference>
<accession>A0A3R5WL20</accession>
<evidence type="ECO:0000313" key="12">
    <source>
        <dbReference type="Proteomes" id="UP000283295"/>
    </source>
</evidence>
<proteinExistence type="inferred from homology"/>
<keyword evidence="4 10" id="KW-0028">Amino-acid biosynthesis</keyword>
<dbReference type="HAMAP" id="MF_01106">
    <property type="entry name" value="ArgJ"/>
    <property type="match status" value="1"/>
</dbReference>
<evidence type="ECO:0000256" key="8">
    <source>
        <dbReference type="ARBA" id="ARBA00023315"/>
    </source>
</evidence>
<evidence type="ECO:0000256" key="10">
    <source>
        <dbReference type="HAMAP-Rule" id="MF_01106"/>
    </source>
</evidence>
<evidence type="ECO:0000256" key="7">
    <source>
        <dbReference type="ARBA" id="ARBA00023268"/>
    </source>
</evidence>
<dbReference type="GO" id="GO:0004358">
    <property type="term" value="F:L-glutamate N-acetyltransferase activity, acting on acetyl-L-ornithine as donor"/>
    <property type="evidence" value="ECO:0007669"/>
    <property type="project" value="UniProtKB-UniRule"/>
</dbReference>
<dbReference type="GO" id="GO:0006526">
    <property type="term" value="P:L-arginine biosynthetic process"/>
    <property type="evidence" value="ECO:0007669"/>
    <property type="project" value="UniProtKB-UniRule"/>
</dbReference>
<feature type="chain" id="PRO_5023414249" description="Arginine biosynthesis bifunctional protein ArgJ beta chain" evidence="10">
    <location>
        <begin position="197"/>
        <end position="414"/>
    </location>
</feature>
<dbReference type="FunFam" id="3.10.20.340:FF:000001">
    <property type="entry name" value="Arginine biosynthesis bifunctional protein ArgJ, chloroplastic"/>
    <property type="match status" value="1"/>
</dbReference>
<organism evidence="11 12">
    <name type="scientific">Coprococcus eutactus</name>
    <dbReference type="NCBI Taxonomy" id="33043"/>
    <lineage>
        <taxon>Bacteria</taxon>
        <taxon>Bacillati</taxon>
        <taxon>Bacillota</taxon>
        <taxon>Clostridia</taxon>
        <taxon>Lachnospirales</taxon>
        <taxon>Lachnospiraceae</taxon>
        <taxon>Coprococcus</taxon>
    </lineage>
</organism>
<feature type="chain" id="PRO_5023414250" description="Arginine biosynthesis bifunctional protein ArgJ alpha chain" evidence="10">
    <location>
        <begin position="1"/>
        <end position="196"/>
    </location>
</feature>
<comment type="catalytic activity">
    <reaction evidence="9 10">
        <text>N(2)-acetyl-L-ornithine + L-glutamate = N-acetyl-L-glutamate + L-ornithine</text>
        <dbReference type="Rhea" id="RHEA:15349"/>
        <dbReference type="ChEBI" id="CHEBI:29985"/>
        <dbReference type="ChEBI" id="CHEBI:44337"/>
        <dbReference type="ChEBI" id="CHEBI:46911"/>
        <dbReference type="ChEBI" id="CHEBI:57805"/>
        <dbReference type="EC" id="2.3.1.35"/>
    </reaction>
</comment>
<dbReference type="Pfam" id="PF01960">
    <property type="entry name" value="ArgJ"/>
    <property type="match status" value="1"/>
</dbReference>
<dbReference type="EMBL" id="QRVK01000022">
    <property type="protein sequence ID" value="RGS41155.1"/>
    <property type="molecule type" value="Genomic_DNA"/>
</dbReference>
<dbReference type="Gene3D" id="3.30.2330.10">
    <property type="entry name" value="arginine biosynthesis bifunctional protein suprefamily"/>
    <property type="match status" value="1"/>
</dbReference>
<evidence type="ECO:0000256" key="5">
    <source>
        <dbReference type="ARBA" id="ARBA00022679"/>
    </source>
</evidence>
<comment type="similarity">
    <text evidence="1 10">Belongs to the ArgJ family.</text>
</comment>
<dbReference type="InterPro" id="IPR042195">
    <property type="entry name" value="ArgJ_beta_C"/>
</dbReference>
<keyword evidence="5 10" id="KW-0808">Transferase</keyword>
<dbReference type="Gene3D" id="3.10.20.340">
    <property type="entry name" value="ArgJ beta chain, C-terminal domain"/>
    <property type="match status" value="1"/>
</dbReference>
<comment type="subunit">
    <text evidence="2 10">Heterotetramer of two alpha and two beta chains.</text>
</comment>
<comment type="function">
    <text evidence="10">Catalyzes two activities which are involved in the cyclic version of arginine biosynthesis: the synthesis of N-acetylglutamate from glutamate and acetyl-CoA as the acetyl donor, and of ornithine by transacetylation between N(2)-acetylornithine and glutamate.</text>
</comment>
<comment type="pathway">
    <text evidence="10">Amino-acid biosynthesis; L-arginine biosynthesis; L-ornithine and N-acetyl-L-glutamate from L-glutamate and N(2)-acetyl-L-ornithine (cyclic): step 1/1.</text>
</comment>
<feature type="binding site" evidence="10">
    <location>
        <position position="409"/>
    </location>
    <ligand>
        <name>substrate</name>
    </ligand>
</feature>
<keyword evidence="3 10" id="KW-0055">Arginine biosynthesis</keyword>
<dbReference type="Proteomes" id="UP000283295">
    <property type="component" value="Unassembled WGS sequence"/>
</dbReference>
<comment type="caution">
    <text evidence="11">The sequence shown here is derived from an EMBL/GenBank/DDBJ whole genome shotgun (WGS) entry which is preliminary data.</text>
</comment>
<feature type="active site" description="Nucleophile" evidence="10">
    <location>
        <position position="197"/>
    </location>
</feature>
<dbReference type="OrthoDB" id="9804242at2"/>
<keyword evidence="6 10" id="KW-0068">Autocatalytic cleavage</keyword>
<comment type="pathway">
    <text evidence="10">Amino-acid biosynthesis; L-arginine biosynthesis; N(2)-acetyl-L-ornithine from L-glutamate: step 1/4.</text>
</comment>
<dbReference type="Gene3D" id="3.60.70.12">
    <property type="entry name" value="L-amino peptidase D-ALA esterase/amidase"/>
    <property type="match status" value="1"/>
</dbReference>
<keyword evidence="8 10" id="KW-0012">Acyltransferase</keyword>
<gene>
    <name evidence="10" type="primary">argJ</name>
    <name evidence="11" type="ORF">DWX94_09110</name>
</gene>
<comment type="catalytic activity">
    <reaction evidence="10">
        <text>L-glutamate + acetyl-CoA = N-acetyl-L-glutamate + CoA + H(+)</text>
        <dbReference type="Rhea" id="RHEA:24292"/>
        <dbReference type="ChEBI" id="CHEBI:15378"/>
        <dbReference type="ChEBI" id="CHEBI:29985"/>
        <dbReference type="ChEBI" id="CHEBI:44337"/>
        <dbReference type="ChEBI" id="CHEBI:57287"/>
        <dbReference type="ChEBI" id="CHEBI:57288"/>
        <dbReference type="EC" id="2.3.1.1"/>
    </reaction>
</comment>
<feature type="site" description="Cleavage; by autolysis" evidence="10">
    <location>
        <begin position="196"/>
        <end position="197"/>
    </location>
</feature>
<feature type="binding site" evidence="10">
    <location>
        <position position="414"/>
    </location>
    <ligand>
        <name>substrate</name>
    </ligand>
</feature>
<evidence type="ECO:0000256" key="2">
    <source>
        <dbReference type="ARBA" id="ARBA00011475"/>
    </source>
</evidence>
<comment type="subcellular location">
    <subcellularLocation>
        <location evidence="10">Cytoplasm</location>
    </subcellularLocation>
</comment>
<dbReference type="SUPFAM" id="SSF56266">
    <property type="entry name" value="DmpA/ArgJ-like"/>
    <property type="match status" value="1"/>
</dbReference>
<evidence type="ECO:0000256" key="3">
    <source>
        <dbReference type="ARBA" id="ARBA00022571"/>
    </source>
</evidence>
<dbReference type="UniPathway" id="UPA00068">
    <property type="reaction ID" value="UER00106"/>
</dbReference>
<dbReference type="EC" id="2.3.1.35" evidence="10"/>
<dbReference type="CDD" id="cd02152">
    <property type="entry name" value="OAT"/>
    <property type="match status" value="1"/>
</dbReference>
<dbReference type="PANTHER" id="PTHR23100">
    <property type="entry name" value="ARGININE BIOSYNTHESIS BIFUNCTIONAL PROTEIN ARGJ"/>
    <property type="match status" value="1"/>
</dbReference>
<evidence type="ECO:0000313" key="11">
    <source>
        <dbReference type="EMBL" id="RGS41155.1"/>
    </source>
</evidence>
<feature type="binding site" evidence="10">
    <location>
        <position position="186"/>
    </location>
    <ligand>
        <name>substrate</name>
    </ligand>
</feature>
<feature type="site" description="Involved in the stabilization of negative charge on the oxyanion by the formation of the oxyanion hole" evidence="10">
    <location>
        <position position="123"/>
    </location>
</feature>
<dbReference type="AlphaFoldDB" id="A0A3R5WL20"/>
<dbReference type="EC" id="2.3.1.1" evidence="10"/>
<evidence type="ECO:0000256" key="9">
    <source>
        <dbReference type="ARBA" id="ARBA00049439"/>
    </source>
</evidence>
<sequence>MNKKIYDGYTYVGGGVCAAKGFTANGLNCGLNPDKNKNDLGMVFSEVPCVAAGVYTQNKVKGAPVTVTKEHLKKSGNKAQAVIVNSKNANTCNADGIEKAEKISQLAADALGIDVNLVINASTGVIGQIIPIEPFEEHMKELADGLSADGNDKAANAIMTTDTVDKQVAVQFDIDGVTCTLGGMAKGSGMIHPNMATTLNFITSDIAITSELIQKALSEIVKVTYNCLSVDGDQSTNDTLTVMANGLAGNKLIDTENEAYEKFKKALYIVMECMTMMLASDGEGATKMIECTVAGAPDLDTAIIVAKSVIRSPLTKCAMFGEDANWGRILCAIGYAEADFDIDKVAVDLESEFGVVPVCRNGAGVPFSEEKAAKVLSSDEIHINIDLGIGDVTAKAWGCDLTYDYVKINGDYRS</sequence>
<keyword evidence="7 10" id="KW-0511">Multifunctional enzyme</keyword>
<keyword evidence="10" id="KW-0963">Cytoplasm</keyword>